<feature type="compositionally biased region" description="Basic residues" evidence="2">
    <location>
        <begin position="1067"/>
        <end position="1081"/>
    </location>
</feature>
<dbReference type="SMART" id="SM00264">
    <property type="entry name" value="BAG"/>
    <property type="match status" value="1"/>
</dbReference>
<feature type="region of interest" description="Disordered" evidence="2">
    <location>
        <begin position="756"/>
        <end position="783"/>
    </location>
</feature>
<dbReference type="Gene3D" id="1.20.58.120">
    <property type="entry name" value="BAG domain"/>
    <property type="match status" value="1"/>
</dbReference>
<keyword evidence="1" id="KW-0143">Chaperone</keyword>
<dbReference type="InterPro" id="IPR040400">
    <property type="entry name" value="BAG5/6/7/8"/>
</dbReference>
<feature type="domain" description="BAG" evidence="3">
    <location>
        <begin position="517"/>
        <end position="594"/>
    </location>
</feature>
<dbReference type="InterPro" id="IPR036533">
    <property type="entry name" value="BAG_dom_sf"/>
</dbReference>
<feature type="region of interest" description="Disordered" evidence="2">
    <location>
        <begin position="329"/>
        <end position="460"/>
    </location>
</feature>
<evidence type="ECO:0000256" key="1">
    <source>
        <dbReference type="ARBA" id="ARBA00023186"/>
    </source>
</evidence>
<feature type="compositionally biased region" description="Basic and acidic residues" evidence="2">
    <location>
        <begin position="432"/>
        <end position="443"/>
    </location>
</feature>
<sequence length="1098" mass="121191">MMPIYMNSSQQGQMRPQGGCCYQGFGSYPHHVTMDASSPASCEHWHSPSPCYGSCVHGNIPPYAPYWPPCYYPSQAPYHTCWMNHPGFHPQTPPCYIHQPFPVGYQHGFESEKDVTGKNRCTKCSPKNGTGVVIEEHEPETEKRRDNGEAVNDVRSTNYPYPIVWIPHENARNQGHGSHNQPPESTKVQKADPKSWNCSFPLDENTIKSLIQNQDRNKLQNGELPFDINKLKSLLQGQGQGQGQGQTQRSKDPGQLQYPIFWIPSQGKQEDVEASEKKECGNERSDLKVVSSDRLNNGKIAQCDKGNLEGLSDAVEKRLVRNIPVESYKEPRSIPDKPLENHLPEPTEKILKTEPAEDTRKEQRSSPPKASRLPPVCLRVDPLPKSKSGKSKSLSPPRRKEQILTSEESKAVSPPSSKKVEARTIPESCNVKCEEANKEKKTSEGYTKPTGTEKESVETKSDVQGVNCEIIKSCEAKESEEKPAKKTFSEEEAARIIQSRYRGYDVRRWEPIKKLKEIATVRKQMGDVKKRVQALELSADQHTEGKEIVVLGEMVMSLLLKLDSVQGLHPSIRDYRKSLARELSDMQENIDSLKKSSVKKVAVEEQVDNASQSQISDPLVNLEHRQLAEENKMVSDSNAEKVCPASSEEHLTSLKNTTDGQLVAEAEEVTGLSETLATDPEPASETLATDPEPASETGVCEADSTTIPEKIEAPEAMLPINPSSADGNKMTVANKEDKVMVKKLEELLPELQEEVETTLGSENTSEVSETVANGSDGDRKTDDDYVLSSEKIEAVETVQPVNTSSADANEMTVTNIDEDKATVEKLEDPLHELPQVVEATGGSGFEGVDEVSETVVSAPENEDGKGEDDYVLPSEENEAVETVVPVNSSSADADEMTVTDVVEDQVMVEKLEEPQVVETTDEQAFEGLGNGTEVSEAVADVSETEDRKGDDDSVLPSEKDVELSDLPVGVIDDEVQLLTQDSLSSPGEEKTVVDTETASKEGTNVDHSFTGISQESKLGMSEETKKLMEENQRFKETVETLVKAGREQLEVISKLTGRVESLEKKLSQKKRTHVGRRKPNRGKQTTKPMAASCTDAVM</sequence>
<feature type="compositionally biased region" description="Basic and acidic residues" evidence="2">
    <location>
        <begin position="268"/>
        <end position="285"/>
    </location>
</feature>
<organism evidence="5">
    <name type="scientific">Brassica campestris</name>
    <name type="common">Field mustard</name>
    <dbReference type="NCBI Taxonomy" id="3711"/>
    <lineage>
        <taxon>Eukaryota</taxon>
        <taxon>Viridiplantae</taxon>
        <taxon>Streptophyta</taxon>
        <taxon>Embryophyta</taxon>
        <taxon>Tracheophyta</taxon>
        <taxon>Spermatophyta</taxon>
        <taxon>Magnoliopsida</taxon>
        <taxon>eudicotyledons</taxon>
        <taxon>Gunneridae</taxon>
        <taxon>Pentapetalae</taxon>
        <taxon>rosids</taxon>
        <taxon>malvids</taxon>
        <taxon>Brassicales</taxon>
        <taxon>Brassicaceae</taxon>
        <taxon>Brassiceae</taxon>
        <taxon>Brassica</taxon>
    </lineage>
</organism>
<dbReference type="Proteomes" id="UP000694005">
    <property type="component" value="Chromosome A05"/>
</dbReference>
<dbReference type="PANTHER" id="PTHR33322">
    <property type="entry name" value="BAG DOMAIN CONTAINING PROTEIN, EXPRESSED"/>
    <property type="match status" value="1"/>
</dbReference>
<dbReference type="Gramene" id="A05p01590.2_BraZ1">
    <property type="protein sequence ID" value="A05p01590.2_BraZ1.CDS"/>
    <property type="gene ID" value="A05g01590.2_BraZ1"/>
</dbReference>
<feature type="compositionally biased region" description="Polar residues" evidence="2">
    <location>
        <begin position="1000"/>
        <end position="1016"/>
    </location>
</feature>
<feature type="region of interest" description="Disordered" evidence="2">
    <location>
        <begin position="632"/>
        <end position="733"/>
    </location>
</feature>
<feature type="compositionally biased region" description="Low complexity" evidence="2">
    <location>
        <begin position="383"/>
        <end position="396"/>
    </location>
</feature>
<evidence type="ECO:0000256" key="2">
    <source>
        <dbReference type="SAM" id="MobiDB-lite"/>
    </source>
</evidence>
<dbReference type="Pfam" id="PF02179">
    <property type="entry name" value="BAG"/>
    <property type="match status" value="1"/>
</dbReference>
<feature type="compositionally biased region" description="Polar residues" evidence="2">
    <location>
        <begin position="172"/>
        <end position="186"/>
    </location>
</feature>
<gene>
    <name evidence="5" type="ORF">BRAA05T19151Z</name>
    <name evidence="4" type="ORF">BRAPAZ1V2_A05P01590.2</name>
</gene>
<accession>A0A3P5YNY3</accession>
<dbReference type="PANTHER" id="PTHR33322:SF16">
    <property type="entry name" value="BAG FAMILY MOLECULAR CHAPERONE REGULATOR 6"/>
    <property type="match status" value="1"/>
</dbReference>
<feature type="compositionally biased region" description="Basic and acidic residues" evidence="2">
    <location>
        <begin position="944"/>
        <end position="961"/>
    </location>
</feature>
<dbReference type="InterPro" id="IPR003103">
    <property type="entry name" value="BAG_domain"/>
</dbReference>
<dbReference type="PROSITE" id="PS50096">
    <property type="entry name" value="IQ"/>
    <property type="match status" value="1"/>
</dbReference>
<proteinExistence type="predicted"/>
<protein>
    <recommendedName>
        <fullName evidence="3">BAG domain-containing protein</fullName>
    </recommendedName>
</protein>
<dbReference type="EMBL" id="LR031570">
    <property type="protein sequence ID" value="VDC69437.1"/>
    <property type="molecule type" value="Genomic_DNA"/>
</dbReference>
<feature type="region of interest" description="Disordered" evidence="2">
    <location>
        <begin position="913"/>
        <end position="961"/>
    </location>
</feature>
<feature type="compositionally biased region" description="Basic and acidic residues" evidence="2">
    <location>
        <begin position="451"/>
        <end position="460"/>
    </location>
</feature>
<evidence type="ECO:0000313" key="4">
    <source>
        <dbReference type="EMBL" id="CAG7873638.1"/>
    </source>
</evidence>
<dbReference type="GO" id="GO:0051087">
    <property type="term" value="F:protein-folding chaperone binding"/>
    <property type="evidence" value="ECO:0007669"/>
    <property type="project" value="InterPro"/>
</dbReference>
<feature type="compositionally biased region" description="Basic and acidic residues" evidence="2">
    <location>
        <begin position="987"/>
        <end position="999"/>
    </location>
</feature>
<feature type="compositionally biased region" description="Basic and acidic residues" evidence="2">
    <location>
        <begin position="329"/>
        <end position="364"/>
    </location>
</feature>
<feature type="region of interest" description="Disordered" evidence="2">
    <location>
        <begin position="1063"/>
        <end position="1098"/>
    </location>
</feature>
<feature type="region of interest" description="Disordered" evidence="2">
    <location>
        <begin position="839"/>
        <end position="877"/>
    </location>
</feature>
<dbReference type="AlphaFoldDB" id="A0A3P5YNY3"/>
<dbReference type="SUPFAM" id="SSF63491">
    <property type="entry name" value="BAG domain"/>
    <property type="match status" value="1"/>
</dbReference>
<feature type="region of interest" description="Disordered" evidence="2">
    <location>
        <begin position="263"/>
        <end position="285"/>
    </location>
</feature>
<dbReference type="EMBL" id="LS974621">
    <property type="protein sequence ID" value="CAG7873638.1"/>
    <property type="molecule type" value="Genomic_DNA"/>
</dbReference>
<evidence type="ECO:0000259" key="3">
    <source>
        <dbReference type="PROSITE" id="PS51035"/>
    </source>
</evidence>
<feature type="region of interest" description="Disordered" evidence="2">
    <location>
        <begin position="981"/>
        <end position="1018"/>
    </location>
</feature>
<feature type="compositionally biased region" description="Basic and acidic residues" evidence="2">
    <location>
        <begin position="398"/>
        <end position="410"/>
    </location>
</feature>
<reference evidence="5" key="1">
    <citation type="submission" date="2018-11" db="EMBL/GenBank/DDBJ databases">
        <authorList>
            <consortium name="Genoscope - CEA"/>
            <person name="William W."/>
        </authorList>
    </citation>
    <scope>NUCLEOTIDE SEQUENCE</scope>
</reference>
<feature type="region of interest" description="Disordered" evidence="2">
    <location>
        <begin position="170"/>
        <end position="199"/>
    </location>
</feature>
<dbReference type="PROSITE" id="PS51035">
    <property type="entry name" value="BAG"/>
    <property type="match status" value="1"/>
</dbReference>
<feature type="compositionally biased region" description="Polar residues" evidence="2">
    <location>
        <begin position="758"/>
        <end position="773"/>
    </location>
</feature>
<evidence type="ECO:0000313" key="5">
    <source>
        <dbReference type="EMBL" id="VDC69437.1"/>
    </source>
</evidence>
<dbReference type="FunFam" id="1.20.58.120:FF:000010">
    <property type="entry name" value="BAG family molecular chaperone regulator 6"/>
    <property type="match status" value="1"/>
</dbReference>
<name>A0A3P5YNY3_BRACM</name>